<dbReference type="EMBL" id="PDKN01000002">
    <property type="protein sequence ID" value="RXJ59978.1"/>
    <property type="molecule type" value="Genomic_DNA"/>
</dbReference>
<reference evidence="3 4" key="1">
    <citation type="submission" date="2017-10" db="EMBL/GenBank/DDBJ databases">
        <title>Genomics of the genus Arcobacter.</title>
        <authorList>
            <person name="Perez-Cataluna A."/>
            <person name="Figueras M.J."/>
        </authorList>
    </citation>
    <scope>NUCLEOTIDE SEQUENCE [LARGE SCALE GENOMIC DNA]</scope>
    <source>
        <strain evidence="3 4">CECT 8987</strain>
    </source>
</reference>
<dbReference type="AlphaFoldDB" id="A0A4V1LP51"/>
<feature type="domain" description="Endonuclease/exonuclease/phosphatase" evidence="2">
    <location>
        <begin position="20"/>
        <end position="197"/>
    </location>
</feature>
<gene>
    <name evidence="3" type="ORF">CRV04_02885</name>
</gene>
<dbReference type="Pfam" id="PF19580">
    <property type="entry name" value="Exo_endo_phos_3"/>
    <property type="match status" value="1"/>
</dbReference>
<proteinExistence type="predicted"/>
<dbReference type="OrthoDB" id="184983at2"/>
<dbReference type="SUPFAM" id="SSF56219">
    <property type="entry name" value="DNase I-like"/>
    <property type="match status" value="1"/>
</dbReference>
<keyword evidence="3" id="KW-0378">Hydrolase</keyword>
<evidence type="ECO:0000313" key="4">
    <source>
        <dbReference type="Proteomes" id="UP000290657"/>
    </source>
</evidence>
<dbReference type="Gene3D" id="3.60.10.10">
    <property type="entry name" value="Endonuclease/exonuclease/phosphatase"/>
    <property type="match status" value="1"/>
</dbReference>
<comment type="caution">
    <text evidence="3">The sequence shown here is derived from an EMBL/GenBank/DDBJ whole genome shotgun (WGS) entry which is preliminary data.</text>
</comment>
<dbReference type="RefSeq" id="WP_128995210.1">
    <property type="nucleotide sequence ID" value="NZ_PDKN01000002.1"/>
</dbReference>
<organism evidence="3 4">
    <name type="scientific">Candidatus Marinarcus aquaticus</name>
    <dbReference type="NCBI Taxonomy" id="2044504"/>
    <lineage>
        <taxon>Bacteria</taxon>
        <taxon>Pseudomonadati</taxon>
        <taxon>Campylobacterota</taxon>
        <taxon>Epsilonproteobacteria</taxon>
        <taxon>Campylobacterales</taxon>
        <taxon>Arcobacteraceae</taxon>
        <taxon>Candidatus Marinarcus</taxon>
    </lineage>
</organism>
<feature type="signal peptide" evidence="1">
    <location>
        <begin position="1"/>
        <end position="22"/>
    </location>
</feature>
<keyword evidence="3" id="KW-0540">Nuclease</keyword>
<keyword evidence="3" id="KW-0255">Endonuclease</keyword>
<protein>
    <submittedName>
        <fullName evidence="3">Endonuclease</fullName>
    </submittedName>
</protein>
<dbReference type="GO" id="GO:0004519">
    <property type="term" value="F:endonuclease activity"/>
    <property type="evidence" value="ECO:0007669"/>
    <property type="project" value="UniProtKB-KW"/>
</dbReference>
<dbReference type="PANTHER" id="PTHR42834">
    <property type="entry name" value="ENDONUCLEASE/EXONUCLEASE/PHOSPHATASE FAMILY PROTEIN (AFU_ORTHOLOGUE AFUA_3G09210)"/>
    <property type="match status" value="1"/>
</dbReference>
<name>A0A4V1LP51_9BACT</name>
<dbReference type="InterPro" id="IPR036691">
    <property type="entry name" value="Endo/exonu/phosph_ase_sf"/>
</dbReference>
<keyword evidence="4" id="KW-1185">Reference proteome</keyword>
<feature type="chain" id="PRO_5020514580" evidence="1">
    <location>
        <begin position="23"/>
        <end position="506"/>
    </location>
</feature>
<sequence>MKKLILFILTLCYLHATPFSVATYNVENLFDLNYDQTEYKEYIPKKGQWDTQIQETKLNNLAQVLNEMNADIVALQEIESQAALDALLQKVPQYQYHHFLKNSKTAVGTAFISKYKLLNPKRVYVTSKSKTIRHIQKVIVLIENKKFHLFNNHWSSKRQPESARIEYALALKKYIDALAHDIDYILLGDFNSNYNEYLSLKQDKKLNDSLGITGINQILNTTLDNEFVLKKNILNHTQKVHYNLWLDLPYNERFSYIYKGHNQTPDNILLSASLFDNQNISYLEESFQVFKPDYLYQNRNIKRWNKNRGYSDHLPIMASFDTKPYVPTKDTLPDYTTGYLYKTKRLDKPLTLKEVMVIYKHDNSAILKQKKSRAIYAFNNAKELNLGEVYDLEVEQIQNYFGLKEIKNFTIVAHKVNTINPSSFYKEANSIDLFDLEQQNEIITNLTGVFKNGYVYFDDKKIKLYAKDKTLLPNNGQNITIMSGHLGYYKSHVQIIIYQKSDFRVN</sequence>
<dbReference type="Proteomes" id="UP000290657">
    <property type="component" value="Unassembled WGS sequence"/>
</dbReference>
<evidence type="ECO:0000259" key="2">
    <source>
        <dbReference type="Pfam" id="PF19580"/>
    </source>
</evidence>
<evidence type="ECO:0000313" key="3">
    <source>
        <dbReference type="EMBL" id="RXJ59978.1"/>
    </source>
</evidence>
<dbReference type="InterPro" id="IPR005135">
    <property type="entry name" value="Endo/exonuclease/phosphatase"/>
</dbReference>
<evidence type="ECO:0000256" key="1">
    <source>
        <dbReference type="SAM" id="SignalP"/>
    </source>
</evidence>
<dbReference type="PANTHER" id="PTHR42834:SF1">
    <property type="entry name" value="ENDONUCLEASE_EXONUCLEASE_PHOSPHATASE FAMILY PROTEIN (AFU_ORTHOLOGUE AFUA_3G09210)"/>
    <property type="match status" value="1"/>
</dbReference>
<accession>A0A4V1LP51</accession>
<keyword evidence="1" id="KW-0732">Signal</keyword>